<reference evidence="2" key="1">
    <citation type="journal article" date="2023" name="Front. Plant Sci.">
        <title>Chromosomal-level genome assembly of Melastoma candidum provides insights into trichome evolution.</title>
        <authorList>
            <person name="Zhong Y."/>
            <person name="Wu W."/>
            <person name="Sun C."/>
            <person name="Zou P."/>
            <person name="Liu Y."/>
            <person name="Dai S."/>
            <person name="Zhou R."/>
        </authorList>
    </citation>
    <scope>NUCLEOTIDE SEQUENCE [LARGE SCALE GENOMIC DNA]</scope>
</reference>
<comment type="caution">
    <text evidence="1">The sequence shown here is derived from an EMBL/GenBank/DDBJ whole genome shotgun (WGS) entry which is preliminary data.</text>
</comment>
<protein>
    <submittedName>
        <fullName evidence="1">Uncharacterized protein</fullName>
    </submittedName>
</protein>
<dbReference type="EMBL" id="CM042891">
    <property type="protein sequence ID" value="KAI4302983.1"/>
    <property type="molecule type" value="Genomic_DNA"/>
</dbReference>
<gene>
    <name evidence="1" type="ORF">MLD38_038667</name>
</gene>
<name>A0ACB9L1Y2_9MYRT</name>
<evidence type="ECO:0000313" key="2">
    <source>
        <dbReference type="Proteomes" id="UP001057402"/>
    </source>
</evidence>
<evidence type="ECO:0000313" key="1">
    <source>
        <dbReference type="EMBL" id="KAI4302983.1"/>
    </source>
</evidence>
<dbReference type="Proteomes" id="UP001057402">
    <property type="component" value="Chromosome 12"/>
</dbReference>
<accession>A0ACB9L1Y2</accession>
<sequence length="425" mass="45451">MVPPDLDPTAPNGDDDDPDADPLPPPAPLVDDDDLNSPSTSSSLLPTATPIDPLLSSSSVTVVIPAPSSSASAAVAAGIVTATAPSDRKPLFQRLWTDEDEIELLQGFLLYTSQRGGATTAGGAPHHDTLLFYDQIKSKLQLDFNKNQLVEKLRRLKKKYRSVVTKISSGKDFSFKSPHDQATFEISRKIWSNSIGIVGNLNNHVNSDLNIDDDDDDEIVRGHGFVNSVIPSFNLNPRPNLVSEIKNEDFHRMTTPVMGLSSSKSRKRMRLPDRTLSSAAKTEDRNKLNLGVDGNSVVVNSAANGGHNLMNLGNLGNSSDNVGNSMGGLIDGTVRSCLAPVFNELLAGGVLYGGGLNKGRMGGIAAALNPLPFGIGGMGIGEGGSRGDERWRKQHIMELEVFSQRLELVQEQIKAILAELLSKGG</sequence>
<organism evidence="1 2">
    <name type="scientific">Melastoma candidum</name>
    <dbReference type="NCBI Taxonomy" id="119954"/>
    <lineage>
        <taxon>Eukaryota</taxon>
        <taxon>Viridiplantae</taxon>
        <taxon>Streptophyta</taxon>
        <taxon>Embryophyta</taxon>
        <taxon>Tracheophyta</taxon>
        <taxon>Spermatophyta</taxon>
        <taxon>Magnoliopsida</taxon>
        <taxon>eudicotyledons</taxon>
        <taxon>Gunneridae</taxon>
        <taxon>Pentapetalae</taxon>
        <taxon>rosids</taxon>
        <taxon>malvids</taxon>
        <taxon>Myrtales</taxon>
        <taxon>Melastomataceae</taxon>
        <taxon>Melastomatoideae</taxon>
        <taxon>Melastomateae</taxon>
        <taxon>Melastoma</taxon>
    </lineage>
</organism>
<proteinExistence type="predicted"/>
<keyword evidence="2" id="KW-1185">Reference proteome</keyword>